<dbReference type="OrthoDB" id="127942at2759"/>
<evidence type="ECO:0000313" key="2">
    <source>
        <dbReference type="Proteomes" id="UP000198211"/>
    </source>
</evidence>
<sequence length="82" mass="8829">QNPGLKTGLVAESNLIDFLNGQGIKAEAIGTVVKALKGLHAQGKLNEHIMTNRHLQANGLIIGPSPKATVHELHEKQPDHNR</sequence>
<comment type="caution">
    <text evidence="1">The sequence shown here is derived from an EMBL/GenBank/DDBJ whole genome shotgun (WGS) entry which is preliminary data.</text>
</comment>
<accession>A0A225UY07</accession>
<name>A0A225UY07_9STRA</name>
<dbReference type="AlphaFoldDB" id="A0A225UY07"/>
<dbReference type="Proteomes" id="UP000198211">
    <property type="component" value="Unassembled WGS sequence"/>
</dbReference>
<organism evidence="1 2">
    <name type="scientific">Phytophthora megakarya</name>
    <dbReference type="NCBI Taxonomy" id="4795"/>
    <lineage>
        <taxon>Eukaryota</taxon>
        <taxon>Sar</taxon>
        <taxon>Stramenopiles</taxon>
        <taxon>Oomycota</taxon>
        <taxon>Peronosporomycetes</taxon>
        <taxon>Peronosporales</taxon>
        <taxon>Peronosporaceae</taxon>
        <taxon>Phytophthora</taxon>
    </lineage>
</organism>
<keyword evidence="2" id="KW-1185">Reference proteome</keyword>
<gene>
    <name evidence="1" type="ORF">PHMEG_00030818</name>
</gene>
<feature type="non-terminal residue" evidence="1">
    <location>
        <position position="1"/>
    </location>
</feature>
<evidence type="ECO:0000313" key="1">
    <source>
        <dbReference type="EMBL" id="OWY98425.1"/>
    </source>
</evidence>
<protein>
    <submittedName>
        <fullName evidence="1">Uncharacterized protein</fullName>
    </submittedName>
</protein>
<proteinExistence type="predicted"/>
<reference evidence="2" key="1">
    <citation type="submission" date="2017-03" db="EMBL/GenBank/DDBJ databases">
        <title>Phytopthora megakarya and P. palmivora, two closely related causual agents of cacao black pod achieved similar genome size and gene model numbers by different mechanisms.</title>
        <authorList>
            <person name="Ali S."/>
            <person name="Shao J."/>
            <person name="Larry D.J."/>
            <person name="Kronmiller B."/>
            <person name="Shen D."/>
            <person name="Strem M.D."/>
            <person name="Melnick R.L."/>
            <person name="Guiltinan M.J."/>
            <person name="Tyler B.M."/>
            <person name="Meinhardt L.W."/>
            <person name="Bailey B.A."/>
        </authorList>
    </citation>
    <scope>NUCLEOTIDE SEQUENCE [LARGE SCALE GENOMIC DNA]</scope>
    <source>
        <strain evidence="2">zdho120</strain>
    </source>
</reference>
<dbReference type="EMBL" id="NBNE01009424">
    <property type="protein sequence ID" value="OWY98425.1"/>
    <property type="molecule type" value="Genomic_DNA"/>
</dbReference>